<evidence type="ECO:0000256" key="1">
    <source>
        <dbReference type="ARBA" id="ARBA00007888"/>
    </source>
</evidence>
<reference evidence="5" key="1">
    <citation type="submission" date="2016-01" db="EMBL/GenBank/DDBJ databases">
        <title>Draft genome sequence of Thermodesulfovibrio aggregans strain TGE-P1.</title>
        <authorList>
            <person name="Sekiguchi Y."/>
            <person name="Ohashi A."/>
            <person name="Matsuura N."/>
            <person name="Tourlousse M.D."/>
        </authorList>
    </citation>
    <scope>NUCLEOTIDE SEQUENCE [LARGE SCALE GENOMIC DNA]</scope>
    <source>
        <strain evidence="5">TGE-P1</strain>
    </source>
</reference>
<dbReference type="PIRSF" id="PIRSF005622">
    <property type="entry name" value="Hydrgn_mat_hypD"/>
    <property type="match status" value="1"/>
</dbReference>
<dbReference type="InterPro" id="IPR042243">
    <property type="entry name" value="HypD_1"/>
</dbReference>
<dbReference type="InterPro" id="IPR042244">
    <property type="entry name" value="HypD_2_sf"/>
</dbReference>
<keyword evidence="5" id="KW-1185">Reference proteome</keyword>
<dbReference type="Gene3D" id="6.10.20.100">
    <property type="match status" value="1"/>
</dbReference>
<dbReference type="AlphaFoldDB" id="A0A0U9HLN8"/>
<accession>A0A0U9HLN8</accession>
<proteinExistence type="inferred from homology"/>
<evidence type="ECO:0000313" key="4">
    <source>
        <dbReference type="EMBL" id="GAQ94003.1"/>
    </source>
</evidence>
<dbReference type="Pfam" id="PF01924">
    <property type="entry name" value="HypD"/>
    <property type="match status" value="1"/>
</dbReference>
<dbReference type="Proteomes" id="UP000054976">
    <property type="component" value="Unassembled WGS sequence"/>
</dbReference>
<dbReference type="InterPro" id="IPR002780">
    <property type="entry name" value="Hyd_form_HypD"/>
</dbReference>
<dbReference type="GO" id="GO:0051604">
    <property type="term" value="P:protein maturation"/>
    <property type="evidence" value="ECO:0007669"/>
    <property type="project" value="TreeGrafter"/>
</dbReference>
<dbReference type="EMBL" id="BCNO01000001">
    <property type="protein sequence ID" value="GAQ94003.1"/>
    <property type="molecule type" value="Genomic_DNA"/>
</dbReference>
<dbReference type="RefSeq" id="WP_059175489.1">
    <property type="nucleotide sequence ID" value="NZ_BCNO01000001.1"/>
</dbReference>
<sequence length="352" mass="39063">MKEFIEAIEKLSKKIEKQVNLMEVCGTHTVSIFRHGIRSLIPSNIRLLSGPGCPVCVTPIEDIDRMLYIAKQPDVILTTFGDMMRVPGSDGSLYKAKAEGANIKMVYSPLDALKIAHENKNKKVVFFAVGFETTAPLIAATIAVAEDKKIENFYIYSVHKLVPPALEVLVNTEELKLDGFILPGHVSTIIGTKPYEFISSKYKKACVITGFDADDILQAILMLLNQIINNEPKIEIQYKDAVKEEGNPKAVEFLYKYFKPVDSNWRGIGVIPKSGLKLREEYSSYDVEKVFDIPPIQSKEPKGCQCGLVLRGVKIPPECPLFAKICTPENPVGACMVSSEGSCAAYYKYGRS</sequence>
<evidence type="ECO:0000256" key="3">
    <source>
        <dbReference type="ARBA" id="ARBA00023004"/>
    </source>
</evidence>
<evidence type="ECO:0000256" key="2">
    <source>
        <dbReference type="ARBA" id="ARBA00022723"/>
    </source>
</evidence>
<evidence type="ECO:0000313" key="5">
    <source>
        <dbReference type="Proteomes" id="UP000054976"/>
    </source>
</evidence>
<dbReference type="OrthoDB" id="9770424at2"/>
<dbReference type="STRING" id="86166.TAGGR_1168"/>
<keyword evidence="2" id="KW-0479">Metal-binding</keyword>
<dbReference type="PANTHER" id="PTHR30149">
    <property type="entry name" value="HYDROGENASE PROTEIN ASSEMBLY PROTEIN HYPD"/>
    <property type="match status" value="1"/>
</dbReference>
<protein>
    <submittedName>
        <fullName evidence="4">Hydrogenase expression/formation protein HypD</fullName>
    </submittedName>
</protein>
<comment type="similarity">
    <text evidence="1">Belongs to the HypD family.</text>
</comment>
<dbReference type="GO" id="GO:0051539">
    <property type="term" value="F:4 iron, 4 sulfur cluster binding"/>
    <property type="evidence" value="ECO:0007669"/>
    <property type="project" value="TreeGrafter"/>
</dbReference>
<name>A0A0U9HLN8_9BACT</name>
<gene>
    <name evidence="4" type="ORF">TAGGR_1168</name>
</gene>
<dbReference type="Gene3D" id="3.40.50.11740">
    <property type="entry name" value="HypD, alpha/beta domain 2"/>
    <property type="match status" value="2"/>
</dbReference>
<comment type="caution">
    <text evidence="4">The sequence shown here is derived from an EMBL/GenBank/DDBJ whole genome shotgun (WGS) entry which is preliminary data.</text>
</comment>
<keyword evidence="3" id="KW-0408">Iron</keyword>
<dbReference type="NCBIfam" id="TIGR00075">
    <property type="entry name" value="hypD"/>
    <property type="match status" value="1"/>
</dbReference>
<dbReference type="GO" id="GO:0070025">
    <property type="term" value="F:carbon monoxide binding"/>
    <property type="evidence" value="ECO:0007669"/>
    <property type="project" value="TreeGrafter"/>
</dbReference>
<organism evidence="4 5">
    <name type="scientific">Thermodesulfovibrio aggregans</name>
    <dbReference type="NCBI Taxonomy" id="86166"/>
    <lineage>
        <taxon>Bacteria</taxon>
        <taxon>Pseudomonadati</taxon>
        <taxon>Nitrospirota</taxon>
        <taxon>Thermodesulfovibrionia</taxon>
        <taxon>Thermodesulfovibrionales</taxon>
        <taxon>Thermodesulfovibrionaceae</taxon>
        <taxon>Thermodesulfovibrio</taxon>
    </lineage>
</organism>
<dbReference type="PANTHER" id="PTHR30149:SF0">
    <property type="entry name" value="HYDROGENASE MATURATION FACTOR HYPD"/>
    <property type="match status" value="1"/>
</dbReference>
<dbReference type="GO" id="GO:0005506">
    <property type="term" value="F:iron ion binding"/>
    <property type="evidence" value="ECO:0007669"/>
    <property type="project" value="TreeGrafter"/>
</dbReference>